<name>A0AA37W796_9GAMM</name>
<organism evidence="1 2">
    <name type="scientific">Litoribrevibacter albus</name>
    <dbReference type="NCBI Taxonomy" id="1473156"/>
    <lineage>
        <taxon>Bacteria</taxon>
        <taxon>Pseudomonadati</taxon>
        <taxon>Pseudomonadota</taxon>
        <taxon>Gammaproteobacteria</taxon>
        <taxon>Oceanospirillales</taxon>
        <taxon>Oceanospirillaceae</taxon>
        <taxon>Litoribrevibacter</taxon>
    </lineage>
</organism>
<dbReference type="EMBL" id="BSNM01000015">
    <property type="protein sequence ID" value="GLQ32290.1"/>
    <property type="molecule type" value="Genomic_DNA"/>
</dbReference>
<sequence length="143" mass="17014">MSESRFAQLPETEQENLLFHLRLLKQSYEAFRDKEPFKGQELDQDAITFLAAFEQLIKDMVHIEPNHVFAGQKLVTQQIAKYPELTECWARDLLWYFGGDCLHYMPDEEIEKFQLLDDARYEAIDEGKPFDREKTRNRIFGLH</sequence>
<dbReference type="InterPro" id="IPR048156">
    <property type="entry name" value="PA2817-like"/>
</dbReference>
<dbReference type="Proteomes" id="UP001161389">
    <property type="component" value="Unassembled WGS sequence"/>
</dbReference>
<accession>A0AA37W796</accession>
<keyword evidence="2" id="KW-1185">Reference proteome</keyword>
<evidence type="ECO:0000313" key="1">
    <source>
        <dbReference type="EMBL" id="GLQ32290.1"/>
    </source>
</evidence>
<dbReference type="RefSeq" id="WP_284382237.1">
    <property type="nucleotide sequence ID" value="NZ_BSNM01000015.1"/>
</dbReference>
<gene>
    <name evidence="1" type="ORF">GCM10007876_27690</name>
</gene>
<reference evidence="1" key="2">
    <citation type="submission" date="2023-01" db="EMBL/GenBank/DDBJ databases">
        <title>Draft genome sequence of Litoribrevibacter albus strain NBRC 110071.</title>
        <authorList>
            <person name="Sun Q."/>
            <person name="Mori K."/>
        </authorList>
    </citation>
    <scope>NUCLEOTIDE SEQUENCE</scope>
    <source>
        <strain evidence="1">NBRC 110071</strain>
    </source>
</reference>
<comment type="caution">
    <text evidence="1">The sequence shown here is derived from an EMBL/GenBank/DDBJ whole genome shotgun (WGS) entry which is preliminary data.</text>
</comment>
<dbReference type="AlphaFoldDB" id="A0AA37W796"/>
<evidence type="ECO:0008006" key="3">
    <source>
        <dbReference type="Google" id="ProtNLM"/>
    </source>
</evidence>
<evidence type="ECO:0000313" key="2">
    <source>
        <dbReference type="Proteomes" id="UP001161389"/>
    </source>
</evidence>
<dbReference type="NCBIfam" id="NF041512">
    <property type="entry name" value="PA2817_fam"/>
    <property type="match status" value="1"/>
</dbReference>
<reference evidence="1" key="1">
    <citation type="journal article" date="2014" name="Int. J. Syst. Evol. Microbiol.">
        <title>Complete genome sequence of Corynebacterium casei LMG S-19264T (=DSM 44701T), isolated from a smear-ripened cheese.</title>
        <authorList>
            <consortium name="US DOE Joint Genome Institute (JGI-PGF)"/>
            <person name="Walter F."/>
            <person name="Albersmeier A."/>
            <person name="Kalinowski J."/>
            <person name="Ruckert C."/>
        </authorList>
    </citation>
    <scope>NUCLEOTIDE SEQUENCE</scope>
    <source>
        <strain evidence="1">NBRC 110071</strain>
    </source>
</reference>
<protein>
    <recommendedName>
        <fullName evidence="3">Dehydrogenase</fullName>
    </recommendedName>
</protein>
<proteinExistence type="predicted"/>